<feature type="transmembrane region" description="Helical" evidence="8">
    <location>
        <begin position="347"/>
        <end position="369"/>
    </location>
</feature>
<feature type="transmembrane region" description="Helical" evidence="8">
    <location>
        <begin position="224"/>
        <end position="244"/>
    </location>
</feature>
<evidence type="ECO:0000313" key="11">
    <source>
        <dbReference type="Proteomes" id="UP001601288"/>
    </source>
</evidence>
<feature type="transmembrane region" description="Helical" evidence="8">
    <location>
        <begin position="189"/>
        <end position="212"/>
    </location>
</feature>
<reference evidence="10 11" key="1">
    <citation type="submission" date="2024-10" db="EMBL/GenBank/DDBJ databases">
        <title>The Natural Products Discovery Center: Release of the First 8490 Sequenced Strains for Exploring Actinobacteria Biosynthetic Diversity.</title>
        <authorList>
            <person name="Kalkreuter E."/>
            <person name="Kautsar S.A."/>
            <person name="Yang D."/>
            <person name="Bader C.D."/>
            <person name="Teijaro C.N."/>
            <person name="Fluegel L."/>
            <person name="Davis C.M."/>
            <person name="Simpson J.R."/>
            <person name="Lauterbach L."/>
            <person name="Steele A.D."/>
            <person name="Gui C."/>
            <person name="Meng S."/>
            <person name="Li G."/>
            <person name="Viehrig K."/>
            <person name="Ye F."/>
            <person name="Su P."/>
            <person name="Kiefer A.F."/>
            <person name="Nichols A."/>
            <person name="Cepeda A.J."/>
            <person name="Yan W."/>
            <person name="Fan B."/>
            <person name="Jiang Y."/>
            <person name="Adhikari A."/>
            <person name="Zheng C.-J."/>
            <person name="Schuster L."/>
            <person name="Cowan T.M."/>
            <person name="Smanski M.J."/>
            <person name="Chevrette M.G."/>
            <person name="De Carvalho L.P.S."/>
            <person name="Shen B."/>
        </authorList>
    </citation>
    <scope>NUCLEOTIDE SEQUENCE [LARGE SCALE GENOMIC DNA]</scope>
    <source>
        <strain evidence="10 11">NPDC007066</strain>
    </source>
</reference>
<dbReference type="PROSITE" id="PS50850">
    <property type="entry name" value="MFS"/>
    <property type="match status" value="1"/>
</dbReference>
<dbReference type="InterPro" id="IPR036259">
    <property type="entry name" value="MFS_trans_sf"/>
</dbReference>
<feature type="transmembrane region" description="Helical" evidence="8">
    <location>
        <begin position="284"/>
        <end position="304"/>
    </location>
</feature>
<organism evidence="10 11">
    <name type="scientific">Streptomyces massasporeus</name>
    <dbReference type="NCBI Taxonomy" id="67324"/>
    <lineage>
        <taxon>Bacteria</taxon>
        <taxon>Bacillati</taxon>
        <taxon>Actinomycetota</taxon>
        <taxon>Actinomycetes</taxon>
        <taxon>Kitasatosporales</taxon>
        <taxon>Streptomycetaceae</taxon>
        <taxon>Streptomyces</taxon>
    </lineage>
</organism>
<feature type="transmembrane region" description="Helical" evidence="8">
    <location>
        <begin position="59"/>
        <end position="76"/>
    </location>
</feature>
<dbReference type="InterPro" id="IPR020846">
    <property type="entry name" value="MFS_dom"/>
</dbReference>
<keyword evidence="5 8" id="KW-1133">Transmembrane helix</keyword>
<keyword evidence="11" id="KW-1185">Reference proteome</keyword>
<dbReference type="PANTHER" id="PTHR42718">
    <property type="entry name" value="MAJOR FACILITATOR SUPERFAMILY MULTIDRUG TRANSPORTER MFSC"/>
    <property type="match status" value="1"/>
</dbReference>
<keyword evidence="7" id="KW-0046">Antibiotic resistance</keyword>
<feature type="transmembrane region" description="Helical" evidence="8">
    <location>
        <begin position="256"/>
        <end position="272"/>
    </location>
</feature>
<dbReference type="Pfam" id="PF07690">
    <property type="entry name" value="MFS_1"/>
    <property type="match status" value="1"/>
</dbReference>
<sequence>MLIDSLEVSVVLVALPSIGADLGLSLWAVQWTMSGFALGFAAFLLLGPRAIASWGRRRVYLAALVVFAAASVIGGLTDHAAVLMATRVLKGICAALTAPTGLAIITTTFEDGPRQRRAVSLYALFGAAGFTTGLLLSGALTGQSWRWTLLAPAPFALALLLPALKLIPREPARSVVPPFPLLRLLRNGPLIRAALGAATLNGTYLGLLLLVTFQGQHDEQWTPWQTALALLPACLPLALSAPFAARLVGRFGTERLIVLGALTPALGYGLYLNDPVPSPYAVSLLPTLLLVGLGFVLAFAALNMQATSRVAPADRAAAIPIYQTAVQLGAVITLVVIGRLLTSRDDVVAPLTLVTGLSVAGLLIALYGLRADGQSGIGAGETPQRSR</sequence>
<feature type="domain" description="Major facilitator superfamily (MFS) profile" evidence="9">
    <location>
        <begin position="1"/>
        <end position="373"/>
    </location>
</feature>
<feature type="transmembrane region" description="Helical" evidence="8">
    <location>
        <begin position="88"/>
        <end position="109"/>
    </location>
</feature>
<protein>
    <submittedName>
        <fullName evidence="10">MFS transporter</fullName>
    </submittedName>
</protein>
<evidence type="ECO:0000256" key="4">
    <source>
        <dbReference type="ARBA" id="ARBA00022692"/>
    </source>
</evidence>
<feature type="transmembrane region" description="Helical" evidence="8">
    <location>
        <begin position="147"/>
        <end position="168"/>
    </location>
</feature>
<evidence type="ECO:0000259" key="9">
    <source>
        <dbReference type="PROSITE" id="PS50850"/>
    </source>
</evidence>
<keyword evidence="6 8" id="KW-0472">Membrane</keyword>
<dbReference type="EMBL" id="JBIAFP010000039">
    <property type="protein sequence ID" value="MFE9230786.1"/>
    <property type="molecule type" value="Genomic_DNA"/>
</dbReference>
<dbReference type="PANTHER" id="PTHR42718:SF46">
    <property type="entry name" value="BLR6921 PROTEIN"/>
    <property type="match status" value="1"/>
</dbReference>
<evidence type="ECO:0000256" key="7">
    <source>
        <dbReference type="ARBA" id="ARBA00023251"/>
    </source>
</evidence>
<feature type="transmembrane region" description="Helical" evidence="8">
    <location>
        <begin position="29"/>
        <end position="47"/>
    </location>
</feature>
<evidence type="ECO:0000313" key="10">
    <source>
        <dbReference type="EMBL" id="MFE9230786.1"/>
    </source>
</evidence>
<evidence type="ECO:0000256" key="5">
    <source>
        <dbReference type="ARBA" id="ARBA00022989"/>
    </source>
</evidence>
<accession>A0ABW6LSM8</accession>
<dbReference type="RefSeq" id="WP_358291362.1">
    <property type="nucleotide sequence ID" value="NZ_JBEYGJ010000049.1"/>
</dbReference>
<keyword evidence="2" id="KW-0813">Transport</keyword>
<dbReference type="SUPFAM" id="SSF103473">
    <property type="entry name" value="MFS general substrate transporter"/>
    <property type="match status" value="1"/>
</dbReference>
<comment type="subcellular location">
    <subcellularLocation>
        <location evidence="1">Cell membrane</location>
        <topology evidence="1">Multi-pass membrane protein</topology>
    </subcellularLocation>
</comment>
<comment type="caution">
    <text evidence="10">The sequence shown here is derived from an EMBL/GenBank/DDBJ whole genome shotgun (WGS) entry which is preliminary data.</text>
</comment>
<keyword evidence="4 8" id="KW-0812">Transmembrane</keyword>
<gene>
    <name evidence="10" type="ORF">ACFYM3_40690</name>
</gene>
<dbReference type="CDD" id="cd17321">
    <property type="entry name" value="MFS_MMR_MDR_like"/>
    <property type="match status" value="1"/>
</dbReference>
<evidence type="ECO:0000256" key="2">
    <source>
        <dbReference type="ARBA" id="ARBA00022448"/>
    </source>
</evidence>
<evidence type="ECO:0000256" key="6">
    <source>
        <dbReference type="ARBA" id="ARBA00023136"/>
    </source>
</evidence>
<feature type="transmembrane region" description="Helical" evidence="8">
    <location>
        <begin position="121"/>
        <end position="141"/>
    </location>
</feature>
<dbReference type="InterPro" id="IPR011701">
    <property type="entry name" value="MFS"/>
</dbReference>
<evidence type="ECO:0000256" key="3">
    <source>
        <dbReference type="ARBA" id="ARBA00022475"/>
    </source>
</evidence>
<dbReference type="Gene3D" id="1.20.1250.20">
    <property type="entry name" value="MFS general substrate transporter like domains"/>
    <property type="match status" value="1"/>
</dbReference>
<name>A0ABW6LSM8_9ACTN</name>
<dbReference type="Proteomes" id="UP001601288">
    <property type="component" value="Unassembled WGS sequence"/>
</dbReference>
<proteinExistence type="predicted"/>
<keyword evidence="3" id="KW-1003">Cell membrane</keyword>
<evidence type="ECO:0000256" key="1">
    <source>
        <dbReference type="ARBA" id="ARBA00004651"/>
    </source>
</evidence>
<evidence type="ECO:0000256" key="8">
    <source>
        <dbReference type="SAM" id="Phobius"/>
    </source>
</evidence>
<feature type="transmembrane region" description="Helical" evidence="8">
    <location>
        <begin position="316"/>
        <end position="341"/>
    </location>
</feature>